<dbReference type="AlphaFoldDB" id="A0A495QVK8"/>
<dbReference type="InterPro" id="IPR056493">
    <property type="entry name" value="HVO_0513_N"/>
</dbReference>
<sequence>MHELSYTLVSLFGSRFQNSPVRYLRLEIQYALEYQRPMHRLMTESDAIKREWLVTWKVGVEDGIAYTLFYVVGDREPYESALSGVETMESYDITPVRDEAFYAFIRGQETDRSRQFYTAFEQPTLMIVPPVAYRPHGIVLFDVVGEPAALEQVRSALPDGISVNVRKIGEYDASPGTFATGLTSRQREALTVGREVGYYDVPRNGSVEDVAKELGCAPSTASNHLRKAEARLVERTFK</sequence>
<feature type="domain" description="HVO-0513-like N-terminal" evidence="4">
    <location>
        <begin position="37"/>
        <end position="171"/>
    </location>
</feature>
<proteinExistence type="predicted"/>
<dbReference type="Pfam" id="PF24278">
    <property type="entry name" value="HVO_0513_N"/>
    <property type="match status" value="1"/>
</dbReference>
<evidence type="ECO:0000259" key="3">
    <source>
        <dbReference type="Pfam" id="PF04967"/>
    </source>
</evidence>
<feature type="domain" description="HTH bat-type" evidence="3">
    <location>
        <begin position="182"/>
        <end position="234"/>
    </location>
</feature>
<evidence type="ECO:0000313" key="5">
    <source>
        <dbReference type="EMBL" id="RKS78191.1"/>
    </source>
</evidence>
<dbReference type="Pfam" id="PF04967">
    <property type="entry name" value="HTH_10"/>
    <property type="match status" value="1"/>
</dbReference>
<gene>
    <name evidence="5" type="ORF">BDK61_3846</name>
</gene>
<evidence type="ECO:0000313" key="6">
    <source>
        <dbReference type="Proteomes" id="UP000268233"/>
    </source>
</evidence>
<keyword evidence="1" id="KW-0805">Transcription regulation</keyword>
<protein>
    <submittedName>
        <fullName evidence="5">Putative DNA binding protein</fullName>
    </submittedName>
</protein>
<dbReference type="PANTHER" id="PTHR34236:SF1">
    <property type="entry name" value="DIMETHYL SULFOXIDE REDUCTASE TRANSCRIPTIONAL ACTIVATOR"/>
    <property type="match status" value="1"/>
</dbReference>
<evidence type="ECO:0000259" key="4">
    <source>
        <dbReference type="Pfam" id="PF24278"/>
    </source>
</evidence>
<dbReference type="InterPro" id="IPR007050">
    <property type="entry name" value="HTH_bacterioopsin"/>
</dbReference>
<dbReference type="Proteomes" id="UP000268233">
    <property type="component" value="Unassembled WGS sequence"/>
</dbReference>
<evidence type="ECO:0000256" key="2">
    <source>
        <dbReference type="ARBA" id="ARBA00023163"/>
    </source>
</evidence>
<keyword evidence="6" id="KW-1185">Reference proteome</keyword>
<keyword evidence="2" id="KW-0804">Transcription</keyword>
<organism evidence="5 6">
    <name type="scientific">Haloarcula quadrata</name>
    <dbReference type="NCBI Taxonomy" id="182779"/>
    <lineage>
        <taxon>Archaea</taxon>
        <taxon>Methanobacteriati</taxon>
        <taxon>Methanobacteriota</taxon>
        <taxon>Stenosarchaea group</taxon>
        <taxon>Halobacteria</taxon>
        <taxon>Halobacteriales</taxon>
        <taxon>Haloarculaceae</taxon>
        <taxon>Haloarcula</taxon>
    </lineage>
</organism>
<evidence type="ECO:0000256" key="1">
    <source>
        <dbReference type="ARBA" id="ARBA00023015"/>
    </source>
</evidence>
<reference evidence="5 6" key="1">
    <citation type="submission" date="2018-10" db="EMBL/GenBank/DDBJ databases">
        <title>Genomic Encyclopedia of Archaeal and Bacterial Type Strains, Phase II (KMG-II): from individual species to whole genera.</title>
        <authorList>
            <person name="Goeker M."/>
        </authorList>
    </citation>
    <scope>NUCLEOTIDE SEQUENCE [LARGE SCALE GENOMIC DNA]</scope>
    <source>
        <strain evidence="5 6">DSM 11927</strain>
    </source>
</reference>
<comment type="caution">
    <text evidence="5">The sequence shown here is derived from an EMBL/GenBank/DDBJ whole genome shotgun (WGS) entry which is preliminary data.</text>
</comment>
<dbReference type="PANTHER" id="PTHR34236">
    <property type="entry name" value="DIMETHYL SULFOXIDE REDUCTASE TRANSCRIPTIONAL ACTIVATOR"/>
    <property type="match status" value="1"/>
</dbReference>
<dbReference type="EMBL" id="RBWW01000002">
    <property type="protein sequence ID" value="RKS78191.1"/>
    <property type="molecule type" value="Genomic_DNA"/>
</dbReference>
<name>A0A495QVK8_9EURY</name>
<accession>A0A495QVK8</accession>